<dbReference type="SUPFAM" id="SSF74924">
    <property type="entry name" value="Cap-Gly domain"/>
    <property type="match status" value="1"/>
</dbReference>
<dbReference type="InterPro" id="IPR032675">
    <property type="entry name" value="LRR_dom_sf"/>
</dbReference>
<dbReference type="GO" id="GO:0007010">
    <property type="term" value="P:cytoskeleton organization"/>
    <property type="evidence" value="ECO:0007669"/>
    <property type="project" value="TreeGrafter"/>
</dbReference>
<keyword evidence="5" id="KW-1185">Reference proteome</keyword>
<dbReference type="SMART" id="SM01052">
    <property type="entry name" value="CAP_GLY"/>
    <property type="match status" value="1"/>
</dbReference>
<keyword evidence="1" id="KW-0433">Leucine-rich repeat</keyword>
<dbReference type="EMBL" id="BPQB01000005">
    <property type="protein sequence ID" value="GJE87126.1"/>
    <property type="molecule type" value="Genomic_DNA"/>
</dbReference>
<dbReference type="PROSITE" id="PS51450">
    <property type="entry name" value="LRR"/>
    <property type="match status" value="1"/>
</dbReference>
<dbReference type="Proteomes" id="UP000703269">
    <property type="component" value="Unassembled WGS sequence"/>
</dbReference>
<comment type="caution">
    <text evidence="4">The sequence shown here is derived from an EMBL/GenBank/DDBJ whole genome shotgun (WGS) entry which is preliminary data.</text>
</comment>
<dbReference type="PANTHER" id="PTHR18849:SF0">
    <property type="entry name" value="CILIA- AND FLAGELLA-ASSOCIATED PROTEIN 410-RELATED"/>
    <property type="match status" value="1"/>
</dbReference>
<dbReference type="OrthoDB" id="5273213at2759"/>
<reference evidence="4 5" key="1">
    <citation type="submission" date="2021-08" db="EMBL/GenBank/DDBJ databases">
        <title>Draft Genome Sequence of Phanerochaete sordida strain YK-624.</title>
        <authorList>
            <person name="Mori T."/>
            <person name="Dohra H."/>
            <person name="Suzuki T."/>
            <person name="Kawagishi H."/>
            <person name="Hirai H."/>
        </authorList>
    </citation>
    <scope>NUCLEOTIDE SEQUENCE [LARGE SCALE GENOMIC DNA]</scope>
    <source>
        <strain evidence="4 5">YK-624</strain>
    </source>
</reference>
<evidence type="ECO:0000259" key="3">
    <source>
        <dbReference type="PROSITE" id="PS50245"/>
    </source>
</evidence>
<evidence type="ECO:0000313" key="5">
    <source>
        <dbReference type="Proteomes" id="UP000703269"/>
    </source>
</evidence>
<dbReference type="Gene3D" id="3.80.10.10">
    <property type="entry name" value="Ribonuclease Inhibitor"/>
    <property type="match status" value="2"/>
</dbReference>
<dbReference type="PANTHER" id="PTHR18849">
    <property type="entry name" value="LEUCINE RICH REPEAT PROTEIN"/>
    <property type="match status" value="1"/>
</dbReference>
<evidence type="ECO:0000256" key="1">
    <source>
        <dbReference type="ARBA" id="ARBA00022614"/>
    </source>
</evidence>
<dbReference type="Gene3D" id="2.30.30.190">
    <property type="entry name" value="CAP Gly-rich-like domain"/>
    <property type="match status" value="1"/>
</dbReference>
<dbReference type="InterPro" id="IPR001611">
    <property type="entry name" value="Leu-rich_rpt"/>
</dbReference>
<protein>
    <submittedName>
        <fullName evidence="4">RNI-like protein</fullName>
    </submittedName>
</protein>
<sequence>MQDRTASLPATGTRFALGGHLGTVRFVGPVEGTNGTWLGVEWDDPARGKHDGVKDNRRYFTCRVPNAGSFIRPTAVGISYGTSFLKALLSKYIEDPHGPGEKVILGSSKGAIEVEAVNLDKIRGKLSNLQRLREVSLDYHGVATADPPGDINRTCAGIRGLDLSKNLLPSWDTVSSIVSELPALETLALNGNRLVMPSLATPKLTEAFSGIKELQISSTLTTWSEACSLVNCMPLLRVLEMGYNLLEKLAVNDDAPRTGHPTLQAINFDGNSLKIWSDICTALSSFKSLQRLILSSNHLTTIDPCPDGQPPGIAQLKHLSLAANSLTDWGDLDRLYTWCPALESLTIAGNPLSSDPHLRQFAIAKIGSLATLDGAAISAKERTDCELFYLSSVAKHGPADAAARRAAHPRWDELCARHAFVDAPRAADAGGDTLGNRLFTVLVQRRAHAPGTGADATQDPAQALRVLPSMSMRTFRMKLAKTFKLGRAEQPGLRLWLKMPDGAWSELESAEDTHDLAWWGLEDGSEIVLVAGSG</sequence>
<keyword evidence="2" id="KW-0677">Repeat</keyword>
<dbReference type="InterPro" id="IPR036859">
    <property type="entry name" value="CAP-Gly_dom_sf"/>
</dbReference>
<dbReference type="InterPro" id="IPR000938">
    <property type="entry name" value="CAP-Gly_domain"/>
</dbReference>
<evidence type="ECO:0000313" key="4">
    <source>
        <dbReference type="EMBL" id="GJE87126.1"/>
    </source>
</evidence>
<feature type="domain" description="CAP-Gly" evidence="3">
    <location>
        <begin position="28"/>
        <end position="72"/>
    </location>
</feature>
<dbReference type="PROSITE" id="PS50245">
    <property type="entry name" value="CAP_GLY_2"/>
    <property type="match status" value="1"/>
</dbReference>
<evidence type="ECO:0000256" key="2">
    <source>
        <dbReference type="ARBA" id="ARBA00022737"/>
    </source>
</evidence>
<organism evidence="4 5">
    <name type="scientific">Phanerochaete sordida</name>
    <dbReference type="NCBI Taxonomy" id="48140"/>
    <lineage>
        <taxon>Eukaryota</taxon>
        <taxon>Fungi</taxon>
        <taxon>Dikarya</taxon>
        <taxon>Basidiomycota</taxon>
        <taxon>Agaricomycotina</taxon>
        <taxon>Agaricomycetes</taxon>
        <taxon>Polyporales</taxon>
        <taxon>Phanerochaetaceae</taxon>
        <taxon>Phanerochaete</taxon>
    </lineage>
</organism>
<dbReference type="SUPFAM" id="SSF52058">
    <property type="entry name" value="L domain-like"/>
    <property type="match status" value="1"/>
</dbReference>
<dbReference type="AlphaFoldDB" id="A0A9P3G2L5"/>
<dbReference type="Pfam" id="PF14580">
    <property type="entry name" value="LRR_9"/>
    <property type="match status" value="1"/>
</dbReference>
<gene>
    <name evidence="4" type="ORF">PsYK624_032090</name>
</gene>
<name>A0A9P3G2L5_9APHY</name>
<dbReference type="Pfam" id="PF01302">
    <property type="entry name" value="CAP_GLY"/>
    <property type="match status" value="1"/>
</dbReference>
<accession>A0A9P3G2L5</accession>
<proteinExistence type="predicted"/>